<feature type="compositionally biased region" description="Low complexity" evidence="1">
    <location>
        <begin position="714"/>
        <end position="758"/>
    </location>
</feature>
<reference evidence="3 4" key="1">
    <citation type="journal article" date="2023" name="Commun. Biol.">
        <title>Reorganization of the ancestral sex-determining regions during the evolution of trioecy in Pleodorina starrii.</title>
        <authorList>
            <person name="Takahashi K."/>
            <person name="Suzuki S."/>
            <person name="Kawai-Toyooka H."/>
            <person name="Yamamoto K."/>
            <person name="Hamaji T."/>
            <person name="Ootsuki R."/>
            <person name="Yamaguchi H."/>
            <person name="Kawachi M."/>
            <person name="Higashiyama T."/>
            <person name="Nozaki H."/>
        </authorList>
    </citation>
    <scope>NUCLEOTIDE SEQUENCE [LARGE SCALE GENOMIC DNA]</scope>
    <source>
        <strain evidence="3 4">NIES-4479</strain>
    </source>
</reference>
<feature type="region of interest" description="Disordered" evidence="1">
    <location>
        <begin position="124"/>
        <end position="245"/>
    </location>
</feature>
<dbReference type="PROSITE" id="PS50222">
    <property type="entry name" value="EF_HAND_2"/>
    <property type="match status" value="1"/>
</dbReference>
<feature type="region of interest" description="Disordered" evidence="1">
    <location>
        <begin position="691"/>
        <end position="780"/>
    </location>
</feature>
<gene>
    <name evidence="3" type="primary">PLEST004561</name>
    <name evidence="3" type="ORF">PLESTB_000483900</name>
</gene>
<feature type="compositionally biased region" description="Low complexity" evidence="1">
    <location>
        <begin position="1318"/>
        <end position="1332"/>
    </location>
</feature>
<comment type="caution">
    <text evidence="3">The sequence shown here is derived from an EMBL/GenBank/DDBJ whole genome shotgun (WGS) entry which is preliminary data.</text>
</comment>
<proteinExistence type="predicted"/>
<evidence type="ECO:0000313" key="3">
    <source>
        <dbReference type="EMBL" id="GLC51264.1"/>
    </source>
</evidence>
<feature type="compositionally biased region" description="Polar residues" evidence="1">
    <location>
        <begin position="698"/>
        <end position="710"/>
    </location>
</feature>
<feature type="region of interest" description="Disordered" evidence="1">
    <location>
        <begin position="1244"/>
        <end position="1376"/>
    </location>
</feature>
<feature type="region of interest" description="Disordered" evidence="1">
    <location>
        <begin position="1186"/>
        <end position="1216"/>
    </location>
</feature>
<dbReference type="Gene3D" id="1.10.238.10">
    <property type="entry name" value="EF-hand"/>
    <property type="match status" value="1"/>
</dbReference>
<feature type="region of interest" description="Disordered" evidence="1">
    <location>
        <begin position="1492"/>
        <end position="1561"/>
    </location>
</feature>
<feature type="compositionally biased region" description="Low complexity" evidence="1">
    <location>
        <begin position="1521"/>
        <end position="1557"/>
    </location>
</feature>
<feature type="region of interest" description="Disordered" evidence="1">
    <location>
        <begin position="618"/>
        <end position="661"/>
    </location>
</feature>
<feature type="region of interest" description="Disordered" evidence="1">
    <location>
        <begin position="1609"/>
        <end position="1723"/>
    </location>
</feature>
<dbReference type="GO" id="GO:0005509">
    <property type="term" value="F:calcium ion binding"/>
    <property type="evidence" value="ECO:0007669"/>
    <property type="project" value="InterPro"/>
</dbReference>
<feature type="compositionally biased region" description="Low complexity" evidence="1">
    <location>
        <begin position="879"/>
        <end position="897"/>
    </location>
</feature>
<dbReference type="Proteomes" id="UP001165080">
    <property type="component" value="Unassembled WGS sequence"/>
</dbReference>
<evidence type="ECO:0000313" key="4">
    <source>
        <dbReference type="Proteomes" id="UP001165080"/>
    </source>
</evidence>
<feature type="compositionally biased region" description="Basic residues" evidence="1">
    <location>
        <begin position="1264"/>
        <end position="1275"/>
    </location>
</feature>
<feature type="domain" description="EF-hand" evidence="2">
    <location>
        <begin position="1"/>
        <end position="30"/>
    </location>
</feature>
<feature type="region of interest" description="Disordered" evidence="1">
    <location>
        <begin position="1005"/>
        <end position="1043"/>
    </location>
</feature>
<dbReference type="EMBL" id="BRXU01000004">
    <property type="protein sequence ID" value="GLC51264.1"/>
    <property type="molecule type" value="Genomic_DNA"/>
</dbReference>
<feature type="compositionally biased region" description="Low complexity" evidence="1">
    <location>
        <begin position="1696"/>
        <end position="1709"/>
    </location>
</feature>
<feature type="compositionally biased region" description="Low complexity" evidence="1">
    <location>
        <begin position="1833"/>
        <end position="1842"/>
    </location>
</feature>
<protein>
    <recommendedName>
        <fullName evidence="2">EF-hand domain-containing protein</fullName>
    </recommendedName>
</protein>
<feature type="compositionally biased region" description="Low complexity" evidence="1">
    <location>
        <begin position="1794"/>
        <end position="1807"/>
    </location>
</feature>
<feature type="region of interest" description="Disordered" evidence="1">
    <location>
        <begin position="261"/>
        <end position="294"/>
    </location>
</feature>
<feature type="region of interest" description="Disordered" evidence="1">
    <location>
        <begin position="548"/>
        <end position="602"/>
    </location>
</feature>
<dbReference type="SUPFAM" id="SSF47473">
    <property type="entry name" value="EF-hand"/>
    <property type="match status" value="1"/>
</dbReference>
<feature type="region of interest" description="Disordered" evidence="1">
    <location>
        <begin position="333"/>
        <end position="355"/>
    </location>
</feature>
<feature type="compositionally biased region" description="Low complexity" evidence="1">
    <location>
        <begin position="209"/>
        <end position="227"/>
    </location>
</feature>
<name>A0A9W6BFS5_9CHLO</name>
<sequence length="1912" mass="193615">MEIYERLDVERKGFITQQQLHAALNEAFGKQIRAETVRTLAARMDITSRHGLKVHYNDFMEYMAQKLLSVESYEDLLRSEQGPLMQEVGYKIYELLERFKRKQMLKDAMAGGDGIQRLLHLTTVPMAHRNRRRGQTGDDMLQNEPGAKGAKAGGAGPPSTRGRSRSGVAGADGGTTSRSIGDASFASRGSLVSRLSGSGADHPQPSAPPAAAAGGPRAANARSSVSGRPPPQRGRPSRNSAPAAARAELALASLLSRAEGLELPDHGPLPLPEDRGSSQRWRKSTSHQLVEELQQQQQQQQQHLQQQLLQQQQISVALPATDAAQQAPASLTAGAAPDHHHQHQHHPQQQQQWQHVSEAGGLTTHVAGGPLTLTVIRPLSSTPLAHNGSALSTHIASPSLPSSPPQPGLPTAGSAPAGGDGSGFWPPKRLLAPHASASAVPATAPNPLSRSSLAATASTSVPGRGGGGSAGRTSSASPLSQVGLAVEGAAQPPPPPLPLAASVPTSPLGAVARAEGWRSPALMAQVLEVERIDVHSLVMEDLRATMGLSTSTSTSTSLHTGRPQARQQQQPQQSQLSHTLSQSQQQQQQLSHSHSHSHVLSQSLPLQQQLSQVLLPPQHSQGALHATAPQASSLGLGLPSHSFPRQPSPVPEEGEGLDDGGQALDAAAAAGGDSGEGDMATVFRSQRIDSHTHTHTHASSPQHSLQQLPPAQTPRQLQAPRQSQPQPQAQLRRPHSQPQQLPQQQSQPQPLPAQQSQPMHHVGNAERRREGGPVGTWVTADPEGVLGQMLRSSLSSVGVGVGGGGGGGQPRNRPRFQAMASAPDALRLDVSGPIESDPVLAKLPDWVRKGIGLPPAPAVRPLEPELGAQSVALASEVSPPLTSPAATAPAAVTEGPPSGAEGSEAPPRDGAWAYNQQIGSCSNSSSISSTSSSGNGSGTGGGSGAPQEVNVGGAGGAWPGGQSAAAADAAGGTGHRMFLMRSSLRQSMTRFLPFGGDVGAVVAEEENEEGLTGDAPPQAAALSALDNDDGGEGAGGLDPPSDSFAAAVLSLPEGLRRRRGSQDDECAVTAAAAAVVRMDDPRVGLAADFVPSALSAGAPWTDSGQLGGHQHQHQHHHHPELLTPGLFAFRKHLSTWSGGGVDEDPTAGDGPAAAATAVAEWLGRDVEPTKESLAAWEASVLSRRSSVGHGSLHGAGHPEGQEQDEEEEEERGDGDEETEALFQQLVNMGGSGAAGRVILRASVTDPTEPPAPVVQRQQQQQQHDHHHHHQARPHAHWQQQEPHPEPQRGQQPQAGLRQGQGETGRRGVEMLADGGGATTAATPVTTQQQTAAEGEASSRDGNVPALAETHRGPSDASGGGGGPYGMRRPAAQSALLPAESSRPPFFPFGGGRPVSAALLPSAAAVVAAAEAAVASHASQDGSGLWSADYVGDGAAAPGRPAVRLNHAAMLRMQAQYGTELVASAGAALGLGGSSAAARDVASRELLQALASHGSGRVPPLPHSLSAPPQAAASPGGGGGAVAWADGPSHQSSPANAAAAAPRRSHSSSSSNVSAGAGKATLAPQRRISGNCSGTFLPHDAVGLGRQIVRQSSQCSSDGCSGAAVVGNGGGARGARPASARAAVPSGPNAAGGGVAAASTGGLARRPASARPPHNPVSHHAGRAQAAGGGAALQASRPLQAPTSPHTHTLHDPRGRPSPASAAPPAWGAAVNRRPPGRSASALAPTSHLPLTFSIGRVRQLDAAEVTSCFTALVRPNGSSGDGAGGPAARNATTRPAAQPLSPGSPASPPGPGLGPLAAGGRLRSAVGVSGGPAGAGAGGSGGGSSVGQGSGGALSSASSVGGRAPVGAAVEGSSVGVGEERRRRGLEVMGTGALAGRVARKSSAGGLAAGAGVGEAAAASGARLSGVAGRAR</sequence>
<feature type="compositionally biased region" description="Acidic residues" evidence="1">
    <location>
        <begin position="1201"/>
        <end position="1216"/>
    </location>
</feature>
<feature type="compositionally biased region" description="Low complexity" evidence="1">
    <location>
        <begin position="1276"/>
        <end position="1293"/>
    </location>
</feature>
<feature type="compositionally biased region" description="Low complexity" evidence="1">
    <location>
        <begin position="1766"/>
        <end position="1784"/>
    </location>
</feature>
<dbReference type="InterPro" id="IPR011992">
    <property type="entry name" value="EF-hand-dom_pair"/>
</dbReference>
<accession>A0A9W6BFS5</accession>
<keyword evidence="4" id="KW-1185">Reference proteome</keyword>
<feature type="region of interest" description="Disordered" evidence="1">
    <location>
        <begin position="390"/>
        <end position="480"/>
    </location>
</feature>
<feature type="region of interest" description="Disordered" evidence="1">
    <location>
        <begin position="877"/>
        <end position="968"/>
    </location>
</feature>
<dbReference type="InterPro" id="IPR002048">
    <property type="entry name" value="EF_hand_dom"/>
</dbReference>
<feature type="compositionally biased region" description="Low complexity" evidence="1">
    <location>
        <begin position="448"/>
        <end position="462"/>
    </location>
</feature>
<feature type="compositionally biased region" description="Low complexity" evidence="1">
    <location>
        <begin position="1502"/>
        <end position="1513"/>
    </location>
</feature>
<feature type="region of interest" description="Disordered" evidence="1">
    <location>
        <begin position="1754"/>
        <end position="1864"/>
    </location>
</feature>
<feature type="compositionally biased region" description="Low complexity" evidence="1">
    <location>
        <begin position="567"/>
        <end position="602"/>
    </location>
</feature>
<feature type="compositionally biased region" description="Low complexity" evidence="1">
    <location>
        <begin position="1613"/>
        <end position="1628"/>
    </location>
</feature>
<feature type="compositionally biased region" description="Gly residues" evidence="1">
    <location>
        <begin position="935"/>
        <end position="944"/>
    </location>
</feature>
<feature type="compositionally biased region" description="Low complexity" evidence="1">
    <location>
        <begin position="187"/>
        <end position="199"/>
    </location>
</feature>
<organism evidence="3 4">
    <name type="scientific">Pleodorina starrii</name>
    <dbReference type="NCBI Taxonomy" id="330485"/>
    <lineage>
        <taxon>Eukaryota</taxon>
        <taxon>Viridiplantae</taxon>
        <taxon>Chlorophyta</taxon>
        <taxon>core chlorophytes</taxon>
        <taxon>Chlorophyceae</taxon>
        <taxon>CS clade</taxon>
        <taxon>Chlamydomonadales</taxon>
        <taxon>Volvocaceae</taxon>
        <taxon>Pleodorina</taxon>
    </lineage>
</organism>
<feature type="compositionally biased region" description="Gly residues" evidence="1">
    <location>
        <begin position="1808"/>
        <end position="1832"/>
    </location>
</feature>
<feature type="compositionally biased region" description="Low complexity" evidence="1">
    <location>
        <begin position="918"/>
        <end position="934"/>
    </location>
</feature>
<evidence type="ECO:0000256" key="1">
    <source>
        <dbReference type="SAM" id="MobiDB-lite"/>
    </source>
</evidence>
<evidence type="ECO:0000259" key="2">
    <source>
        <dbReference type="PROSITE" id="PS50222"/>
    </source>
</evidence>